<evidence type="ECO:0000313" key="3">
    <source>
        <dbReference type="Proteomes" id="UP000729402"/>
    </source>
</evidence>
<name>A0A8J5W4U0_ZIZPA</name>
<protein>
    <submittedName>
        <fullName evidence="2">Uncharacterized protein</fullName>
    </submittedName>
</protein>
<reference evidence="2" key="1">
    <citation type="journal article" date="2021" name="bioRxiv">
        <title>Whole Genome Assembly and Annotation of Northern Wild Rice, Zizania palustris L., Supports a Whole Genome Duplication in the Zizania Genus.</title>
        <authorList>
            <person name="Haas M."/>
            <person name="Kono T."/>
            <person name="Macchietto M."/>
            <person name="Millas R."/>
            <person name="McGilp L."/>
            <person name="Shao M."/>
            <person name="Duquette J."/>
            <person name="Hirsch C.N."/>
            <person name="Kimball J."/>
        </authorList>
    </citation>
    <scope>NUCLEOTIDE SEQUENCE</scope>
    <source>
        <tissue evidence="2">Fresh leaf tissue</tissue>
    </source>
</reference>
<feature type="region of interest" description="Disordered" evidence="1">
    <location>
        <begin position="92"/>
        <end position="112"/>
    </location>
</feature>
<accession>A0A8J5W4U0</accession>
<proteinExistence type="predicted"/>
<dbReference type="AlphaFoldDB" id="A0A8J5W4U0"/>
<reference evidence="2" key="2">
    <citation type="submission" date="2021-02" db="EMBL/GenBank/DDBJ databases">
        <authorList>
            <person name="Kimball J.A."/>
            <person name="Haas M.W."/>
            <person name="Macchietto M."/>
            <person name="Kono T."/>
            <person name="Duquette J."/>
            <person name="Shao M."/>
        </authorList>
    </citation>
    <scope>NUCLEOTIDE SEQUENCE</scope>
    <source>
        <tissue evidence="2">Fresh leaf tissue</tissue>
    </source>
</reference>
<gene>
    <name evidence="2" type="ORF">GUJ93_ZPchr0006g45592</name>
</gene>
<comment type="caution">
    <text evidence="2">The sequence shown here is derived from an EMBL/GenBank/DDBJ whole genome shotgun (WGS) entry which is preliminary data.</text>
</comment>
<sequence length="118" mass="13051">MVFVHAREPSRTPLHQKKNRHAEAAAPSIPATECPAVWRPPLRRFSPLSAHRGDTVEPNAPTTRTTLHRALSPPNHAVGQQEQEAAQVCMEVPSDDPSNNNEHNNNEQEATQVCIINV</sequence>
<feature type="compositionally biased region" description="Basic and acidic residues" evidence="1">
    <location>
        <begin position="1"/>
        <end position="10"/>
    </location>
</feature>
<evidence type="ECO:0000313" key="2">
    <source>
        <dbReference type="EMBL" id="KAG8076624.1"/>
    </source>
</evidence>
<organism evidence="2 3">
    <name type="scientific">Zizania palustris</name>
    <name type="common">Northern wild rice</name>
    <dbReference type="NCBI Taxonomy" id="103762"/>
    <lineage>
        <taxon>Eukaryota</taxon>
        <taxon>Viridiplantae</taxon>
        <taxon>Streptophyta</taxon>
        <taxon>Embryophyta</taxon>
        <taxon>Tracheophyta</taxon>
        <taxon>Spermatophyta</taxon>
        <taxon>Magnoliopsida</taxon>
        <taxon>Liliopsida</taxon>
        <taxon>Poales</taxon>
        <taxon>Poaceae</taxon>
        <taxon>BOP clade</taxon>
        <taxon>Oryzoideae</taxon>
        <taxon>Oryzeae</taxon>
        <taxon>Zizaniinae</taxon>
        <taxon>Zizania</taxon>
    </lineage>
</organism>
<evidence type="ECO:0000256" key="1">
    <source>
        <dbReference type="SAM" id="MobiDB-lite"/>
    </source>
</evidence>
<keyword evidence="3" id="KW-1185">Reference proteome</keyword>
<feature type="region of interest" description="Disordered" evidence="1">
    <location>
        <begin position="1"/>
        <end position="28"/>
    </location>
</feature>
<feature type="compositionally biased region" description="Low complexity" evidence="1">
    <location>
        <begin position="99"/>
        <end position="109"/>
    </location>
</feature>
<dbReference type="Proteomes" id="UP000729402">
    <property type="component" value="Unassembled WGS sequence"/>
</dbReference>
<dbReference type="EMBL" id="JAAALK010000283">
    <property type="protein sequence ID" value="KAG8076624.1"/>
    <property type="molecule type" value="Genomic_DNA"/>
</dbReference>